<reference evidence="2 3" key="1">
    <citation type="submission" date="2016-05" db="EMBL/GenBank/DDBJ databases">
        <title>Comparative analysis of secretome profiles of manganese(II)-oxidizing ascomycete fungi.</title>
        <authorList>
            <consortium name="DOE Joint Genome Institute"/>
            <person name="Zeiner C.A."/>
            <person name="Purvine S.O."/>
            <person name="Zink E.M."/>
            <person name="Wu S."/>
            <person name="Pasa-Tolic L."/>
            <person name="Chaput D.L."/>
            <person name="Haridas S."/>
            <person name="Grigoriev I.V."/>
            <person name="Santelli C.M."/>
            <person name="Hansel C.M."/>
        </authorList>
    </citation>
    <scope>NUCLEOTIDE SEQUENCE [LARGE SCALE GENOMIC DNA]</scope>
    <source>
        <strain evidence="2 3">AP3s5-JAC2a</strain>
    </source>
</reference>
<protein>
    <submittedName>
        <fullName evidence="2">Uncharacterized protein</fullName>
    </submittedName>
</protein>
<feature type="region of interest" description="Disordered" evidence="1">
    <location>
        <begin position="1"/>
        <end position="23"/>
    </location>
</feature>
<evidence type="ECO:0000313" key="2">
    <source>
        <dbReference type="EMBL" id="OAG06450.1"/>
    </source>
</evidence>
<dbReference type="InParanoid" id="A0A177CI02"/>
<dbReference type="GeneID" id="28766403"/>
<keyword evidence="3" id="KW-1185">Reference proteome</keyword>
<gene>
    <name evidence="2" type="ORF">CC84DRAFT_1217667</name>
</gene>
<feature type="compositionally biased region" description="Polar residues" evidence="1">
    <location>
        <begin position="1"/>
        <end position="13"/>
    </location>
</feature>
<dbReference type="EMBL" id="KV441552">
    <property type="protein sequence ID" value="OAG06450.1"/>
    <property type="molecule type" value="Genomic_DNA"/>
</dbReference>
<dbReference type="OrthoDB" id="3766700at2759"/>
<proteinExistence type="predicted"/>
<dbReference type="RefSeq" id="XP_018036815.1">
    <property type="nucleotide sequence ID" value="XM_018182917.1"/>
</dbReference>
<accession>A0A177CI02</accession>
<evidence type="ECO:0000256" key="1">
    <source>
        <dbReference type="SAM" id="MobiDB-lite"/>
    </source>
</evidence>
<name>A0A177CI02_9PLEO</name>
<dbReference type="AlphaFoldDB" id="A0A177CI02"/>
<evidence type="ECO:0000313" key="3">
    <source>
        <dbReference type="Proteomes" id="UP000077069"/>
    </source>
</evidence>
<dbReference type="Proteomes" id="UP000077069">
    <property type="component" value="Unassembled WGS sequence"/>
</dbReference>
<organism evidence="2 3">
    <name type="scientific">Paraphaeosphaeria sporulosa</name>
    <dbReference type="NCBI Taxonomy" id="1460663"/>
    <lineage>
        <taxon>Eukaryota</taxon>
        <taxon>Fungi</taxon>
        <taxon>Dikarya</taxon>
        <taxon>Ascomycota</taxon>
        <taxon>Pezizomycotina</taxon>
        <taxon>Dothideomycetes</taxon>
        <taxon>Pleosporomycetidae</taxon>
        <taxon>Pleosporales</taxon>
        <taxon>Massarineae</taxon>
        <taxon>Didymosphaeriaceae</taxon>
        <taxon>Paraphaeosphaeria</taxon>
    </lineage>
</organism>
<sequence>MHYASFCSNSCTPTPGKEPVDPPPRFPKIARVAPIPLSYLGKQKVYAYDSIAKEGIDLKTPMFLQAPVLVRIHIRLPTMFLATAEEDLMYPDWKSISSSAPVNSLVLYSTQPVRLKPNYTLGSTFVRYWDKLPEELRVSIIAENMKAHPARQTPRTQALLTKLYPHCRMTPQIARLAITGFYKHNEFLVQLNSGMPNRYPRAPYNDLIRRLQLSMYIRRSQWEFVQKLSEGKLGFANLKYVSILISWHYPAEDIDETEWDDFVDETRNDCIEFSCDGIVDLVARSAAAITCRAPKYVRGDLAQLTVIQSRIRFGVKGAGSQA</sequence>